<name>A0A222DYQ1_9RHOB</name>
<dbReference type="OrthoDB" id="9806326at2"/>
<proteinExistence type="predicted"/>
<feature type="signal peptide" evidence="1">
    <location>
        <begin position="1"/>
        <end position="27"/>
    </location>
</feature>
<dbReference type="CDD" id="cd14789">
    <property type="entry name" value="Tiki"/>
    <property type="match status" value="1"/>
</dbReference>
<dbReference type="AlphaFoldDB" id="A0A222DYQ1"/>
<dbReference type="Proteomes" id="UP000203589">
    <property type="component" value="Chromosome"/>
</dbReference>
<evidence type="ECO:0000313" key="2">
    <source>
        <dbReference type="EMBL" id="ASP19079.1"/>
    </source>
</evidence>
<accession>A0A222DYQ1</accession>
<dbReference type="PANTHER" id="PTHR40590">
    <property type="entry name" value="CYTOPLASMIC PROTEIN-RELATED"/>
    <property type="match status" value="1"/>
</dbReference>
<dbReference type="InterPro" id="IPR002816">
    <property type="entry name" value="TraB/PrgY/GumN_fam"/>
</dbReference>
<reference evidence="2 3" key="1">
    <citation type="submission" date="2017-07" db="EMBL/GenBank/DDBJ databases">
        <title>Genome Sequence of Antarctobacter heliothermus Strain SMS3 Isolated from a culture of the Diatom Skeletonema marinoi.</title>
        <authorList>
            <person name="Topel M."/>
            <person name="Pinder M.I.M."/>
            <person name="Johansson O.N."/>
            <person name="Kourtchenko O."/>
            <person name="Godhe A."/>
            <person name="Clarke A.K."/>
        </authorList>
    </citation>
    <scope>NUCLEOTIDE SEQUENCE [LARGE SCALE GENOMIC DNA]</scope>
    <source>
        <strain evidence="2 3">SMS3</strain>
    </source>
</reference>
<feature type="chain" id="PRO_5012126485" evidence="1">
    <location>
        <begin position="28"/>
        <end position="355"/>
    </location>
</feature>
<keyword evidence="3" id="KW-1185">Reference proteome</keyword>
<dbReference type="Pfam" id="PF01963">
    <property type="entry name" value="TraB_PrgY_gumN"/>
    <property type="match status" value="1"/>
</dbReference>
<dbReference type="PANTHER" id="PTHR40590:SF1">
    <property type="entry name" value="CYTOPLASMIC PROTEIN"/>
    <property type="match status" value="1"/>
</dbReference>
<organism evidence="2 3">
    <name type="scientific">Antarctobacter heliothermus</name>
    <dbReference type="NCBI Taxonomy" id="74033"/>
    <lineage>
        <taxon>Bacteria</taxon>
        <taxon>Pseudomonadati</taxon>
        <taxon>Pseudomonadota</taxon>
        <taxon>Alphaproteobacteria</taxon>
        <taxon>Rhodobacterales</taxon>
        <taxon>Roseobacteraceae</taxon>
        <taxon>Antarctobacter</taxon>
    </lineage>
</organism>
<dbReference type="KEGG" id="aht:ANTHELSMS3_00358"/>
<evidence type="ECO:0000313" key="3">
    <source>
        <dbReference type="Proteomes" id="UP000203589"/>
    </source>
</evidence>
<gene>
    <name evidence="2" type="ORF">ANTHELSMS3_00358</name>
</gene>
<keyword evidence="1" id="KW-0732">Signal</keyword>
<dbReference type="EMBL" id="CP022540">
    <property type="protein sequence ID" value="ASP19079.1"/>
    <property type="molecule type" value="Genomic_DNA"/>
</dbReference>
<protein>
    <submittedName>
        <fullName evidence="2">TraB family protein</fullName>
    </submittedName>
</protein>
<evidence type="ECO:0000256" key="1">
    <source>
        <dbReference type="SAM" id="SignalP"/>
    </source>
</evidence>
<dbReference type="InterPro" id="IPR047111">
    <property type="entry name" value="YbaP-like"/>
</dbReference>
<sequence length="355" mass="38657">MTHPVRGFARAGLACLALFVATSGAQAQDWATREVCEPPRIAVFDEVFAPEGAEELQRRAALIPNSTGRFWRVTAPDGGISYLWGTMHSSHRSVLDLPDTVLDAIKGASRVALEIDPRFPDRESHDRFMQGADVYRPAQSSFRFTDLGLPGDIEENLGNRLVSLGWPRTALDQLKFGTLAELLLYDPCEDFTGGVLPTQDSFIQTLAHIQDIPILPLEPRNRLSNKLNTPGNEDLARAIIGTYAIYLSPGATPEARATGLGLYQQGRVGVMMAWDHAQISAALGNEGPALYVQMTDYLVDERNVDFVTAARDALEQGGLFVAVGNFHLPGDTGMIELLRAEGFTVTRIALPGEAP</sequence>
<dbReference type="RefSeq" id="WP_094033378.1">
    <property type="nucleotide sequence ID" value="NZ_CP022540.1"/>
</dbReference>